<keyword evidence="3" id="KW-1185">Reference proteome</keyword>
<accession>A0ABP3N928</accession>
<feature type="compositionally biased region" description="Polar residues" evidence="1">
    <location>
        <begin position="65"/>
        <end position="75"/>
    </location>
</feature>
<name>A0ABP3N928_9PSEU</name>
<evidence type="ECO:0000313" key="2">
    <source>
        <dbReference type="EMBL" id="GAA0536122.1"/>
    </source>
</evidence>
<comment type="caution">
    <text evidence="2">The sequence shown here is derived from an EMBL/GenBank/DDBJ whole genome shotgun (WGS) entry which is preliminary data.</text>
</comment>
<protein>
    <submittedName>
        <fullName evidence="2">Uncharacterized protein</fullName>
    </submittedName>
</protein>
<feature type="region of interest" description="Disordered" evidence="1">
    <location>
        <begin position="63"/>
        <end position="112"/>
    </location>
</feature>
<organism evidence="2 3">
    <name type="scientific">Saccharopolyspora thermophila</name>
    <dbReference type="NCBI Taxonomy" id="89367"/>
    <lineage>
        <taxon>Bacteria</taxon>
        <taxon>Bacillati</taxon>
        <taxon>Actinomycetota</taxon>
        <taxon>Actinomycetes</taxon>
        <taxon>Pseudonocardiales</taxon>
        <taxon>Pseudonocardiaceae</taxon>
        <taxon>Saccharopolyspora</taxon>
    </lineage>
</organism>
<gene>
    <name evidence="2" type="ORF">GCM10009545_43500</name>
</gene>
<reference evidence="3" key="1">
    <citation type="journal article" date="2019" name="Int. J. Syst. Evol. Microbiol.">
        <title>The Global Catalogue of Microorganisms (GCM) 10K type strain sequencing project: providing services to taxonomists for standard genome sequencing and annotation.</title>
        <authorList>
            <consortium name="The Broad Institute Genomics Platform"/>
            <consortium name="The Broad Institute Genome Sequencing Center for Infectious Disease"/>
            <person name="Wu L."/>
            <person name="Ma J."/>
        </authorList>
    </citation>
    <scope>NUCLEOTIDE SEQUENCE [LARGE SCALE GENOMIC DNA]</scope>
    <source>
        <strain evidence="3">JCM 10664</strain>
    </source>
</reference>
<evidence type="ECO:0000313" key="3">
    <source>
        <dbReference type="Proteomes" id="UP001500220"/>
    </source>
</evidence>
<evidence type="ECO:0000256" key="1">
    <source>
        <dbReference type="SAM" id="MobiDB-lite"/>
    </source>
</evidence>
<dbReference type="Proteomes" id="UP001500220">
    <property type="component" value="Unassembled WGS sequence"/>
</dbReference>
<proteinExistence type="predicted"/>
<dbReference type="EMBL" id="BAAAHC010000019">
    <property type="protein sequence ID" value="GAA0536122.1"/>
    <property type="molecule type" value="Genomic_DNA"/>
</dbReference>
<sequence length="112" mass="12442">MCQGHRPARTRVPVDRRRAHASAEAWARDTPAWAAASAEAVDVFARVNARVWEEVAATDPHPWKQVSTGIATSLEDTPKPRMRRSAGQGAGPGVRRNRQVRADAGRRLQQRR</sequence>